<reference evidence="1 2" key="1">
    <citation type="submission" date="2019-07" db="EMBL/GenBank/DDBJ databases">
        <title>Whole genome shotgun sequence of Chitinophaga cymbidii NBRC 109752.</title>
        <authorList>
            <person name="Hosoyama A."/>
            <person name="Uohara A."/>
            <person name="Ohji S."/>
            <person name="Ichikawa N."/>
        </authorList>
    </citation>
    <scope>NUCLEOTIDE SEQUENCE [LARGE SCALE GENOMIC DNA]</scope>
    <source>
        <strain evidence="1 2">NBRC 109752</strain>
    </source>
</reference>
<comment type="caution">
    <text evidence="1">The sequence shown here is derived from an EMBL/GenBank/DDBJ whole genome shotgun (WGS) entry which is preliminary data.</text>
</comment>
<evidence type="ECO:0008006" key="3">
    <source>
        <dbReference type="Google" id="ProtNLM"/>
    </source>
</evidence>
<accession>A0A512RPK7</accession>
<gene>
    <name evidence="1" type="ORF">CCY01nite_38930</name>
</gene>
<sequence>MRKLLCFFIVLTGIIGFASCTREQLKPDGTASLTIVNALIDTGYQSLMLTSSELAGPPQTAVPPTLSKAVSGGGYEYGFLSGKRTVYLYAVRNDKLVSGPPLINLDIEFPSGYIGSLFIAGTLDKPDTLLVKDQPLYFPPADSGMGLRFVNLAQGGLPVSVNIKGQADGAEVNHLPFKGITAFKRYAANAATGSYVFEFRNSGTGELLTSFTISNVNNPGTASPNLWRYRNFTLVLCGEAGSSLTPLSAVIVKNH</sequence>
<dbReference type="AlphaFoldDB" id="A0A512RPK7"/>
<dbReference type="EMBL" id="BKAU01000005">
    <property type="protein sequence ID" value="GEP97633.1"/>
    <property type="molecule type" value="Genomic_DNA"/>
</dbReference>
<dbReference type="PROSITE" id="PS51257">
    <property type="entry name" value="PROKAR_LIPOPROTEIN"/>
    <property type="match status" value="1"/>
</dbReference>
<name>A0A512RPK7_9BACT</name>
<organism evidence="1 2">
    <name type="scientific">Chitinophaga cymbidii</name>
    <dbReference type="NCBI Taxonomy" id="1096750"/>
    <lineage>
        <taxon>Bacteria</taxon>
        <taxon>Pseudomonadati</taxon>
        <taxon>Bacteroidota</taxon>
        <taxon>Chitinophagia</taxon>
        <taxon>Chitinophagales</taxon>
        <taxon>Chitinophagaceae</taxon>
        <taxon>Chitinophaga</taxon>
    </lineage>
</organism>
<proteinExistence type="predicted"/>
<keyword evidence="2" id="KW-1185">Reference proteome</keyword>
<dbReference type="Proteomes" id="UP000321436">
    <property type="component" value="Unassembled WGS sequence"/>
</dbReference>
<dbReference type="RefSeq" id="WP_146865406.1">
    <property type="nucleotide sequence ID" value="NZ_BKAU01000005.1"/>
</dbReference>
<dbReference type="OrthoDB" id="751045at2"/>
<evidence type="ECO:0000313" key="1">
    <source>
        <dbReference type="EMBL" id="GEP97633.1"/>
    </source>
</evidence>
<evidence type="ECO:0000313" key="2">
    <source>
        <dbReference type="Proteomes" id="UP000321436"/>
    </source>
</evidence>
<protein>
    <recommendedName>
        <fullName evidence="3">DUF4397 domain-containing protein</fullName>
    </recommendedName>
</protein>